<dbReference type="InterPro" id="IPR011990">
    <property type="entry name" value="TPR-like_helical_dom_sf"/>
</dbReference>
<evidence type="ECO:0000313" key="11">
    <source>
        <dbReference type="Proteomes" id="UP001500603"/>
    </source>
</evidence>
<dbReference type="PROSITE" id="PS50011">
    <property type="entry name" value="PROTEIN_KINASE_DOM"/>
    <property type="match status" value="1"/>
</dbReference>
<dbReference type="RefSeq" id="WP_425577584.1">
    <property type="nucleotide sequence ID" value="NZ_BAABJM010000002.1"/>
</dbReference>
<evidence type="ECO:0000256" key="7">
    <source>
        <dbReference type="ARBA" id="ARBA00047899"/>
    </source>
</evidence>
<keyword evidence="11" id="KW-1185">Reference proteome</keyword>
<evidence type="ECO:0000256" key="3">
    <source>
        <dbReference type="ARBA" id="ARBA00022679"/>
    </source>
</evidence>
<dbReference type="EMBL" id="BAABJM010000002">
    <property type="protein sequence ID" value="GAA5050318.1"/>
    <property type="molecule type" value="Genomic_DNA"/>
</dbReference>
<dbReference type="SUPFAM" id="SSF56112">
    <property type="entry name" value="Protein kinase-like (PK-like)"/>
    <property type="match status" value="1"/>
</dbReference>
<dbReference type="CDD" id="cd14014">
    <property type="entry name" value="STKc_PknB_like"/>
    <property type="match status" value="1"/>
</dbReference>
<dbReference type="Gene3D" id="3.30.200.20">
    <property type="entry name" value="Phosphorylase Kinase, domain 1"/>
    <property type="match status" value="1"/>
</dbReference>
<dbReference type="GO" id="GO:0016301">
    <property type="term" value="F:kinase activity"/>
    <property type="evidence" value="ECO:0007669"/>
    <property type="project" value="UniProtKB-KW"/>
</dbReference>
<dbReference type="PANTHER" id="PTHR24363:SF0">
    <property type="entry name" value="SERINE_THREONINE KINASE LIKE DOMAIN CONTAINING 1"/>
    <property type="match status" value="1"/>
</dbReference>
<accession>A0ABP9K375</accession>
<evidence type="ECO:0000259" key="9">
    <source>
        <dbReference type="PROSITE" id="PS50011"/>
    </source>
</evidence>
<dbReference type="SUPFAM" id="SSF48452">
    <property type="entry name" value="TPR-like"/>
    <property type="match status" value="1"/>
</dbReference>
<name>A0ABP9K375_9NOCA</name>
<dbReference type="InterPro" id="IPR031636">
    <property type="entry name" value="PknG_TPR"/>
</dbReference>
<evidence type="ECO:0000256" key="5">
    <source>
        <dbReference type="ARBA" id="ARBA00022777"/>
    </source>
</evidence>
<evidence type="ECO:0000256" key="4">
    <source>
        <dbReference type="ARBA" id="ARBA00022741"/>
    </source>
</evidence>
<feature type="domain" description="Protein kinase" evidence="9">
    <location>
        <begin position="74"/>
        <end position="354"/>
    </location>
</feature>
<dbReference type="Pfam" id="PF00069">
    <property type="entry name" value="Pkinase"/>
    <property type="match status" value="1"/>
</dbReference>
<dbReference type="Gene3D" id="1.10.510.10">
    <property type="entry name" value="Transferase(Phosphotransferase) domain 1"/>
    <property type="match status" value="1"/>
</dbReference>
<evidence type="ECO:0000313" key="10">
    <source>
        <dbReference type="EMBL" id="GAA5050318.1"/>
    </source>
</evidence>
<dbReference type="InterPro" id="IPR031634">
    <property type="entry name" value="PknG_rubred"/>
</dbReference>
<evidence type="ECO:0000256" key="8">
    <source>
        <dbReference type="ARBA" id="ARBA00048679"/>
    </source>
</evidence>
<keyword evidence="5 10" id="KW-0418">Kinase</keyword>
<reference evidence="11" key="1">
    <citation type="journal article" date="2019" name="Int. J. Syst. Evol. Microbiol.">
        <title>The Global Catalogue of Microorganisms (GCM) 10K type strain sequencing project: providing services to taxonomists for standard genome sequencing and annotation.</title>
        <authorList>
            <consortium name="The Broad Institute Genomics Platform"/>
            <consortium name="The Broad Institute Genome Sequencing Center for Infectious Disease"/>
            <person name="Wu L."/>
            <person name="Ma J."/>
        </authorList>
    </citation>
    <scope>NUCLEOTIDE SEQUENCE [LARGE SCALE GENOMIC DNA]</scope>
    <source>
        <strain evidence="11">JCM 18298</strain>
    </source>
</reference>
<evidence type="ECO:0000256" key="6">
    <source>
        <dbReference type="ARBA" id="ARBA00022840"/>
    </source>
</evidence>
<dbReference type="Pfam" id="PF16918">
    <property type="entry name" value="PknG_TPR"/>
    <property type="match status" value="1"/>
</dbReference>
<dbReference type="InterPro" id="IPR011009">
    <property type="entry name" value="Kinase-like_dom_sf"/>
</dbReference>
<dbReference type="Pfam" id="PF16919">
    <property type="entry name" value="PknG_rubred"/>
    <property type="match status" value="1"/>
</dbReference>
<sequence length="671" mass="72320">MVEVPRVARINPRRAVLADPQVAERHRVCGKCEKPVGRGRDGKPGRTEGFCANCGTRFSFTPKLAAGDLVGGQYRVEGCLAHGGLGWIYLATDRNVSDRWVVLKGLLNSGDADAMVSAVAERRFLAEVEHPSIVKIHNFVEHTGADGVPVGYIVMEYVGGTSLKQILRTHRETGAIVLPPARAIAYVLEMLPALGYLHSLGLAYCDFKPDNVMQTDEQLKLIDLGAVIAMDDRDSPIYGTIGYQAPEIAKTGPTVATDIYTVGRTLAVLLIDLPQQGGHFGALPSARTEPLFAQYDSLHRLLLRATAGDPGARFSSMEELADQLTGVLREVLSTDDAVPRPGMSSYFGPPRGVFGVDSPVRGLDIVAALPVPLVDPGDSAAPLLAAVVGGSVEELERALAAGMRSVATADGESVEVALRLIRAALEHDDVGEARRRLTDFAAVYPEEWRLAWYRGQAALLAGEPDSAATEFDAVYAALPGEAAPKLALAAARELSSAQADQPSVSAARHYDTVWRTDRSYLAAAFGSARILRQAGDRTRAVRVLDQVDPDSARHIDAASTAVEVMLDGRAPGELSESILRDAGDRVRRLTLVTKGRAAQARLRVLTAALAWLRAGNAPAQRDSLLGEHFDEDGVRAGLEHSYRDLARETDDTWERFDLVRQANMVRPRTTL</sequence>
<evidence type="ECO:0000256" key="2">
    <source>
        <dbReference type="ARBA" id="ARBA00022527"/>
    </source>
</evidence>
<dbReference type="Gene3D" id="1.25.40.10">
    <property type="entry name" value="Tetratricopeptide repeat domain"/>
    <property type="match status" value="1"/>
</dbReference>
<comment type="catalytic activity">
    <reaction evidence="8">
        <text>L-seryl-[protein] + ATP = O-phospho-L-seryl-[protein] + ADP + H(+)</text>
        <dbReference type="Rhea" id="RHEA:17989"/>
        <dbReference type="Rhea" id="RHEA-COMP:9863"/>
        <dbReference type="Rhea" id="RHEA-COMP:11604"/>
        <dbReference type="ChEBI" id="CHEBI:15378"/>
        <dbReference type="ChEBI" id="CHEBI:29999"/>
        <dbReference type="ChEBI" id="CHEBI:30616"/>
        <dbReference type="ChEBI" id="CHEBI:83421"/>
        <dbReference type="ChEBI" id="CHEBI:456216"/>
        <dbReference type="EC" id="2.7.11.1"/>
    </reaction>
</comment>
<organism evidence="10 11">
    <name type="scientific">Nocardia callitridis</name>
    <dbReference type="NCBI Taxonomy" id="648753"/>
    <lineage>
        <taxon>Bacteria</taxon>
        <taxon>Bacillati</taxon>
        <taxon>Actinomycetota</taxon>
        <taxon>Actinomycetes</taxon>
        <taxon>Mycobacteriales</taxon>
        <taxon>Nocardiaceae</taxon>
        <taxon>Nocardia</taxon>
    </lineage>
</organism>
<keyword evidence="2" id="KW-0723">Serine/threonine-protein kinase</keyword>
<dbReference type="Proteomes" id="UP001500603">
    <property type="component" value="Unassembled WGS sequence"/>
</dbReference>
<gene>
    <name evidence="10" type="ORF">GCM10023318_20450</name>
</gene>
<dbReference type="PANTHER" id="PTHR24363">
    <property type="entry name" value="SERINE/THREONINE PROTEIN KINASE"/>
    <property type="match status" value="1"/>
</dbReference>
<protein>
    <recommendedName>
        <fullName evidence="1">non-specific serine/threonine protein kinase</fullName>
        <ecNumber evidence="1">2.7.11.1</ecNumber>
    </recommendedName>
</protein>
<keyword evidence="4" id="KW-0547">Nucleotide-binding</keyword>
<keyword evidence="3" id="KW-0808">Transferase</keyword>
<comment type="caution">
    <text evidence="10">The sequence shown here is derived from an EMBL/GenBank/DDBJ whole genome shotgun (WGS) entry which is preliminary data.</text>
</comment>
<keyword evidence="6" id="KW-0067">ATP-binding</keyword>
<evidence type="ECO:0000256" key="1">
    <source>
        <dbReference type="ARBA" id="ARBA00012513"/>
    </source>
</evidence>
<dbReference type="InterPro" id="IPR000719">
    <property type="entry name" value="Prot_kinase_dom"/>
</dbReference>
<comment type="catalytic activity">
    <reaction evidence="7">
        <text>L-threonyl-[protein] + ATP = O-phospho-L-threonyl-[protein] + ADP + H(+)</text>
        <dbReference type="Rhea" id="RHEA:46608"/>
        <dbReference type="Rhea" id="RHEA-COMP:11060"/>
        <dbReference type="Rhea" id="RHEA-COMP:11605"/>
        <dbReference type="ChEBI" id="CHEBI:15378"/>
        <dbReference type="ChEBI" id="CHEBI:30013"/>
        <dbReference type="ChEBI" id="CHEBI:30616"/>
        <dbReference type="ChEBI" id="CHEBI:61977"/>
        <dbReference type="ChEBI" id="CHEBI:456216"/>
        <dbReference type="EC" id="2.7.11.1"/>
    </reaction>
</comment>
<dbReference type="EC" id="2.7.11.1" evidence="1"/>
<proteinExistence type="predicted"/>